<evidence type="ECO:0000256" key="1">
    <source>
        <dbReference type="ARBA" id="ARBA00022448"/>
    </source>
</evidence>
<evidence type="ECO:0000313" key="6">
    <source>
        <dbReference type="Proteomes" id="UP001501337"/>
    </source>
</evidence>
<dbReference type="InterPro" id="IPR003439">
    <property type="entry name" value="ABC_transporter-like_ATP-bd"/>
</dbReference>
<proteinExistence type="predicted"/>
<dbReference type="SMART" id="SM00382">
    <property type="entry name" value="AAA"/>
    <property type="match status" value="1"/>
</dbReference>
<evidence type="ECO:0000313" key="5">
    <source>
        <dbReference type="EMBL" id="GAA3953359.1"/>
    </source>
</evidence>
<dbReference type="InterPro" id="IPR015854">
    <property type="entry name" value="ABC_transpr_LolD-like"/>
</dbReference>
<keyword evidence="1" id="KW-0813">Transport</keyword>
<keyword evidence="3 5" id="KW-0067">ATP-binding</keyword>
<organism evidence="5 6">
    <name type="scientific">Allohahella marinimesophila</name>
    <dbReference type="NCBI Taxonomy" id="1054972"/>
    <lineage>
        <taxon>Bacteria</taxon>
        <taxon>Pseudomonadati</taxon>
        <taxon>Pseudomonadota</taxon>
        <taxon>Gammaproteobacteria</taxon>
        <taxon>Oceanospirillales</taxon>
        <taxon>Hahellaceae</taxon>
        <taxon>Allohahella</taxon>
    </lineage>
</organism>
<gene>
    <name evidence="5" type="ORF">GCM10022278_10350</name>
</gene>
<dbReference type="InterPro" id="IPR017911">
    <property type="entry name" value="MacB-like_ATP-bd"/>
</dbReference>
<evidence type="ECO:0000256" key="3">
    <source>
        <dbReference type="ARBA" id="ARBA00022840"/>
    </source>
</evidence>
<comment type="caution">
    <text evidence="5">The sequence shown here is derived from an EMBL/GenBank/DDBJ whole genome shotgun (WGS) entry which is preliminary data.</text>
</comment>
<accession>A0ABP7NSS4</accession>
<feature type="domain" description="ABC transporter" evidence="4">
    <location>
        <begin position="3"/>
        <end position="233"/>
    </location>
</feature>
<keyword evidence="2" id="KW-0547">Nucleotide-binding</keyword>
<protein>
    <submittedName>
        <fullName evidence="5">ABC transporter ATP-binding protein</fullName>
    </submittedName>
</protein>
<dbReference type="PANTHER" id="PTHR24220:SF611">
    <property type="entry name" value="ATP-BINDING COMPONENT OF ABC TRANSPORTER-RELATED"/>
    <property type="match status" value="1"/>
</dbReference>
<keyword evidence="6" id="KW-1185">Reference proteome</keyword>
<evidence type="ECO:0000256" key="2">
    <source>
        <dbReference type="ARBA" id="ARBA00022741"/>
    </source>
</evidence>
<name>A0ABP7NSS4_9GAMM</name>
<dbReference type="Pfam" id="PF00005">
    <property type="entry name" value="ABC_tran"/>
    <property type="match status" value="1"/>
</dbReference>
<dbReference type="SUPFAM" id="SSF52540">
    <property type="entry name" value="P-loop containing nucleoside triphosphate hydrolases"/>
    <property type="match status" value="1"/>
</dbReference>
<sequence>MAIDISNLTFSYTGSEAQSVLSIPAWHVEEGEHVFLYGPSGSGKSTLLNILAGILKPLSGTVELLGSPFSALSARKRDEFRARHIGVVFQQFNLVPYLSVLDNILLAAHFGSRKTPEGRRSSADVQARAEALLARLSLDKSLLHQRADALSVGQQQRVAIVRALINDPELVIADEPTSALDSDARDQFIDLLLECVGDGKRALIFVSHDRSLASHFSTSVDLQTLNQKAHVHAA</sequence>
<reference evidence="6" key="1">
    <citation type="journal article" date="2019" name="Int. J. Syst. Evol. Microbiol.">
        <title>The Global Catalogue of Microorganisms (GCM) 10K type strain sequencing project: providing services to taxonomists for standard genome sequencing and annotation.</title>
        <authorList>
            <consortium name="The Broad Institute Genomics Platform"/>
            <consortium name="The Broad Institute Genome Sequencing Center for Infectious Disease"/>
            <person name="Wu L."/>
            <person name="Ma J."/>
        </authorList>
    </citation>
    <scope>NUCLEOTIDE SEQUENCE [LARGE SCALE GENOMIC DNA]</scope>
    <source>
        <strain evidence="6">JCM 17555</strain>
    </source>
</reference>
<dbReference type="CDD" id="cd03255">
    <property type="entry name" value="ABC_MJ0796_LolCDE_FtsE"/>
    <property type="match status" value="1"/>
</dbReference>
<dbReference type="PANTHER" id="PTHR24220">
    <property type="entry name" value="IMPORT ATP-BINDING PROTEIN"/>
    <property type="match status" value="1"/>
</dbReference>
<dbReference type="PROSITE" id="PS00211">
    <property type="entry name" value="ABC_TRANSPORTER_1"/>
    <property type="match status" value="1"/>
</dbReference>
<dbReference type="RefSeq" id="WP_344804013.1">
    <property type="nucleotide sequence ID" value="NZ_BAABBO010000002.1"/>
</dbReference>
<dbReference type="EMBL" id="BAABBO010000002">
    <property type="protein sequence ID" value="GAA3953359.1"/>
    <property type="molecule type" value="Genomic_DNA"/>
</dbReference>
<evidence type="ECO:0000259" key="4">
    <source>
        <dbReference type="PROSITE" id="PS50893"/>
    </source>
</evidence>
<dbReference type="Proteomes" id="UP001501337">
    <property type="component" value="Unassembled WGS sequence"/>
</dbReference>
<dbReference type="InterPro" id="IPR027417">
    <property type="entry name" value="P-loop_NTPase"/>
</dbReference>
<dbReference type="InterPro" id="IPR017871">
    <property type="entry name" value="ABC_transporter-like_CS"/>
</dbReference>
<dbReference type="PROSITE" id="PS50893">
    <property type="entry name" value="ABC_TRANSPORTER_2"/>
    <property type="match status" value="1"/>
</dbReference>
<dbReference type="Gene3D" id="3.40.50.300">
    <property type="entry name" value="P-loop containing nucleotide triphosphate hydrolases"/>
    <property type="match status" value="1"/>
</dbReference>
<dbReference type="GO" id="GO:0005524">
    <property type="term" value="F:ATP binding"/>
    <property type="evidence" value="ECO:0007669"/>
    <property type="project" value="UniProtKB-KW"/>
</dbReference>
<dbReference type="InterPro" id="IPR003593">
    <property type="entry name" value="AAA+_ATPase"/>
</dbReference>